<evidence type="ECO:0000259" key="2">
    <source>
        <dbReference type="Pfam" id="PF14018"/>
    </source>
</evidence>
<comment type="caution">
    <text evidence="3">The sequence shown here is derived from an EMBL/GenBank/DDBJ whole genome shotgun (WGS) entry which is preliminary data.</text>
</comment>
<evidence type="ECO:0000313" key="3">
    <source>
        <dbReference type="EMBL" id="RAM38334.1"/>
    </source>
</evidence>
<keyword evidence="1" id="KW-0472">Membrane</keyword>
<organism evidence="3 4">
    <name type="scientific">Arthrobacter globiformis</name>
    <dbReference type="NCBI Taxonomy" id="1665"/>
    <lineage>
        <taxon>Bacteria</taxon>
        <taxon>Bacillati</taxon>
        <taxon>Actinomycetota</taxon>
        <taxon>Actinomycetes</taxon>
        <taxon>Micrococcales</taxon>
        <taxon>Micrococcaceae</taxon>
        <taxon>Arthrobacter</taxon>
    </lineage>
</organism>
<feature type="domain" description="DUF4234" evidence="2">
    <location>
        <begin position="4"/>
        <end position="58"/>
    </location>
</feature>
<evidence type="ECO:0000256" key="1">
    <source>
        <dbReference type="SAM" id="Phobius"/>
    </source>
</evidence>
<accession>A0A328HJG4</accession>
<dbReference type="OrthoDB" id="4945834at2"/>
<name>A0A328HJG4_ARTGO</name>
<feature type="transmembrane region" description="Helical" evidence="1">
    <location>
        <begin position="38"/>
        <end position="56"/>
    </location>
</feature>
<keyword evidence="1" id="KW-0812">Transmembrane</keyword>
<keyword evidence="1" id="KW-1133">Transmembrane helix</keyword>
<dbReference type="Proteomes" id="UP000249166">
    <property type="component" value="Unassembled WGS sequence"/>
</dbReference>
<dbReference type="AlphaFoldDB" id="A0A328HJG4"/>
<evidence type="ECO:0000313" key="4">
    <source>
        <dbReference type="Proteomes" id="UP000249166"/>
    </source>
</evidence>
<dbReference type="RefSeq" id="WP_111902803.1">
    <property type="nucleotide sequence ID" value="NZ_QLNP01000062.1"/>
</dbReference>
<dbReference type="EMBL" id="QLNP01000062">
    <property type="protein sequence ID" value="RAM38334.1"/>
    <property type="molecule type" value="Genomic_DNA"/>
</dbReference>
<protein>
    <recommendedName>
        <fullName evidence="2">DUF4234 domain-containing protein</fullName>
    </recommendedName>
</protein>
<sequence length="102" mass="11628">MKYRSIAAPLLLPLVTFGIYSLVWSVKTKNEMNKYGTRVPTAWLLIVPIANIVWLWKYSVGVEVFTHRGMGRHAAFWLMLLLGTIGSAIVQHEFNRKVASPR</sequence>
<proteinExistence type="predicted"/>
<feature type="transmembrane region" description="Helical" evidence="1">
    <location>
        <begin position="76"/>
        <end position="94"/>
    </location>
</feature>
<reference evidence="3 4" key="1">
    <citation type="submission" date="2018-04" db="EMBL/GenBank/DDBJ databases">
        <title>Bacteria isolated from cave deposits of Manipur.</title>
        <authorList>
            <person name="Sahoo D."/>
            <person name="Sarangthem I."/>
            <person name="Nandeibam J."/>
        </authorList>
    </citation>
    <scope>NUCLEOTIDE SEQUENCE [LARGE SCALE GENOMIC DNA]</scope>
    <source>
        <strain evidence="4">mrc11</strain>
    </source>
</reference>
<dbReference type="Pfam" id="PF14018">
    <property type="entry name" value="DUF4234"/>
    <property type="match status" value="1"/>
</dbReference>
<gene>
    <name evidence="3" type="ORF">DBZ45_04815</name>
</gene>
<dbReference type="InterPro" id="IPR025328">
    <property type="entry name" value="DUF4234"/>
</dbReference>
<feature type="transmembrane region" description="Helical" evidence="1">
    <location>
        <begin position="6"/>
        <end position="26"/>
    </location>
</feature>